<dbReference type="InterPro" id="IPR018095">
    <property type="entry name" value="Thymidylate_kin_CS"/>
</dbReference>
<evidence type="ECO:0000256" key="8">
    <source>
        <dbReference type="ARBA" id="ARBA00022840"/>
    </source>
</evidence>
<proteinExistence type="inferred from homology"/>
<dbReference type="NCBIfam" id="TIGR00041">
    <property type="entry name" value="DTMP_kinase"/>
    <property type="match status" value="1"/>
</dbReference>
<comment type="catalytic activity">
    <reaction evidence="9 11">
        <text>dTMP + ATP = dTDP + ADP</text>
        <dbReference type="Rhea" id="RHEA:13517"/>
        <dbReference type="ChEBI" id="CHEBI:30616"/>
        <dbReference type="ChEBI" id="CHEBI:58369"/>
        <dbReference type="ChEBI" id="CHEBI:63528"/>
        <dbReference type="ChEBI" id="CHEBI:456216"/>
        <dbReference type="EC" id="2.7.4.9"/>
    </reaction>
</comment>
<keyword evidence="4 11" id="KW-0808">Transferase</keyword>
<dbReference type="InterPro" id="IPR039430">
    <property type="entry name" value="Thymidylate_kin-like_dom"/>
</dbReference>
<dbReference type="GO" id="GO:0006235">
    <property type="term" value="P:dTTP biosynthetic process"/>
    <property type="evidence" value="ECO:0007669"/>
    <property type="project" value="UniProtKB-UniRule"/>
</dbReference>
<feature type="binding site" evidence="11">
    <location>
        <begin position="7"/>
        <end position="14"/>
    </location>
    <ligand>
        <name>ATP</name>
        <dbReference type="ChEBI" id="CHEBI:30616"/>
    </ligand>
</feature>
<dbReference type="CDD" id="cd01672">
    <property type="entry name" value="TMPK"/>
    <property type="match status" value="1"/>
</dbReference>
<dbReference type="GO" id="GO:0006227">
    <property type="term" value="P:dUDP biosynthetic process"/>
    <property type="evidence" value="ECO:0007669"/>
    <property type="project" value="TreeGrafter"/>
</dbReference>
<accession>A0A975IM72</accession>
<dbReference type="RefSeq" id="WP_210954856.1">
    <property type="nucleotide sequence ID" value="NZ_CP054393.1"/>
</dbReference>
<keyword evidence="5 11" id="KW-0545">Nucleotide biosynthesis</keyword>
<evidence type="ECO:0000256" key="6">
    <source>
        <dbReference type="ARBA" id="ARBA00022741"/>
    </source>
</evidence>
<dbReference type="SUPFAM" id="SSF52540">
    <property type="entry name" value="P-loop containing nucleoside triphosphate hydrolases"/>
    <property type="match status" value="1"/>
</dbReference>
<keyword evidence="6 11" id="KW-0547">Nucleotide-binding</keyword>
<keyword evidence="8 11" id="KW-0067">ATP-binding</keyword>
<organism evidence="13 14">
    <name type="scientific">Loofah witches'-broom phytoplasma</name>
    <dbReference type="NCBI Taxonomy" id="35773"/>
    <lineage>
        <taxon>Bacteria</taxon>
        <taxon>Bacillati</taxon>
        <taxon>Mycoplasmatota</taxon>
        <taxon>Mollicutes</taxon>
        <taxon>Acholeplasmatales</taxon>
        <taxon>Acholeplasmataceae</taxon>
        <taxon>Candidatus Phytoplasma</taxon>
        <taxon>16SrVIII (Loofah witches'-broom group)</taxon>
    </lineage>
</organism>
<evidence type="ECO:0000256" key="5">
    <source>
        <dbReference type="ARBA" id="ARBA00022727"/>
    </source>
</evidence>
<dbReference type="Gene3D" id="3.40.50.300">
    <property type="entry name" value="P-loop containing nucleotide triphosphate hydrolases"/>
    <property type="match status" value="1"/>
</dbReference>
<comment type="similarity">
    <text evidence="1 11">Belongs to the thymidylate kinase family.</text>
</comment>
<dbReference type="GO" id="GO:0005829">
    <property type="term" value="C:cytosol"/>
    <property type="evidence" value="ECO:0007669"/>
    <property type="project" value="TreeGrafter"/>
</dbReference>
<comment type="function">
    <text evidence="10 11">Phosphorylation of dTMP to form dTDP in both de novo and salvage pathways of dTTP synthesis.</text>
</comment>
<gene>
    <name evidence="11 13" type="primary">tmk</name>
    <name evidence="13" type="ORF">LFWB_2390</name>
</gene>
<dbReference type="Pfam" id="PF02223">
    <property type="entry name" value="Thymidylate_kin"/>
    <property type="match status" value="1"/>
</dbReference>
<evidence type="ECO:0000256" key="10">
    <source>
        <dbReference type="ARBA" id="ARBA00057735"/>
    </source>
</evidence>
<evidence type="ECO:0000256" key="3">
    <source>
        <dbReference type="ARBA" id="ARBA00017144"/>
    </source>
</evidence>
<protein>
    <recommendedName>
        <fullName evidence="3 11">Thymidylate kinase</fullName>
        <ecNumber evidence="2 11">2.7.4.9</ecNumber>
    </recommendedName>
    <alternativeName>
        <fullName evidence="11">dTMP kinase</fullName>
    </alternativeName>
</protein>
<evidence type="ECO:0000256" key="11">
    <source>
        <dbReference type="HAMAP-Rule" id="MF_00165"/>
    </source>
</evidence>
<dbReference type="EMBL" id="CP054393">
    <property type="protein sequence ID" value="QTX02809.1"/>
    <property type="molecule type" value="Genomic_DNA"/>
</dbReference>
<dbReference type="EC" id="2.7.4.9" evidence="2 11"/>
<sequence>MFISFEGCEGSGKTTLSRSLFKKINLKNDVILTKEPDANIPFNIEIKKILLSFDDKISSLTEALLYAANRAEHLDKIISPALKNNKIVICDRYLDSSIAYQGYARKLGSNLVNKINFFAFQHLPDITFYLDLEPDVGIQRLKKNRKEKMEYFDLKNIHFHNLVRKGFLELCEQFPERIYKLDANLSLEELEYIIITKIKKSFKIKI</sequence>
<dbReference type="Proteomes" id="UP000672038">
    <property type="component" value="Chromosome"/>
</dbReference>
<dbReference type="InterPro" id="IPR027417">
    <property type="entry name" value="P-loop_NTPase"/>
</dbReference>
<dbReference type="HAMAP" id="MF_00165">
    <property type="entry name" value="Thymidylate_kinase"/>
    <property type="match status" value="1"/>
</dbReference>
<dbReference type="KEGG" id="pluf:LFWB_2390"/>
<feature type="domain" description="Thymidylate kinase-like" evidence="12">
    <location>
        <begin position="5"/>
        <end position="191"/>
    </location>
</feature>
<evidence type="ECO:0000256" key="2">
    <source>
        <dbReference type="ARBA" id="ARBA00012980"/>
    </source>
</evidence>
<dbReference type="PANTHER" id="PTHR10344:SF4">
    <property type="entry name" value="UMP-CMP KINASE 2, MITOCHONDRIAL"/>
    <property type="match status" value="1"/>
</dbReference>
<keyword evidence="14" id="KW-1185">Reference proteome</keyword>
<evidence type="ECO:0000256" key="7">
    <source>
        <dbReference type="ARBA" id="ARBA00022777"/>
    </source>
</evidence>
<dbReference type="GO" id="GO:0005524">
    <property type="term" value="F:ATP binding"/>
    <property type="evidence" value="ECO:0007669"/>
    <property type="project" value="UniProtKB-UniRule"/>
</dbReference>
<dbReference type="AlphaFoldDB" id="A0A975IM72"/>
<dbReference type="PANTHER" id="PTHR10344">
    <property type="entry name" value="THYMIDYLATE KINASE"/>
    <property type="match status" value="1"/>
</dbReference>
<name>A0A975IM72_LOWBP</name>
<dbReference type="GO" id="GO:0006233">
    <property type="term" value="P:dTDP biosynthetic process"/>
    <property type="evidence" value="ECO:0007669"/>
    <property type="project" value="InterPro"/>
</dbReference>
<evidence type="ECO:0000256" key="9">
    <source>
        <dbReference type="ARBA" id="ARBA00048743"/>
    </source>
</evidence>
<evidence type="ECO:0000256" key="4">
    <source>
        <dbReference type="ARBA" id="ARBA00022679"/>
    </source>
</evidence>
<dbReference type="InterPro" id="IPR018094">
    <property type="entry name" value="Thymidylate_kinase"/>
</dbReference>
<dbReference type="FunFam" id="3.40.50.300:FF:000225">
    <property type="entry name" value="Thymidylate kinase"/>
    <property type="match status" value="1"/>
</dbReference>
<evidence type="ECO:0000313" key="14">
    <source>
        <dbReference type="Proteomes" id="UP000672038"/>
    </source>
</evidence>
<dbReference type="PROSITE" id="PS01331">
    <property type="entry name" value="THYMIDYLATE_KINASE"/>
    <property type="match status" value="1"/>
</dbReference>
<keyword evidence="7 11" id="KW-0418">Kinase</keyword>
<evidence type="ECO:0000259" key="12">
    <source>
        <dbReference type="Pfam" id="PF02223"/>
    </source>
</evidence>
<evidence type="ECO:0000256" key="1">
    <source>
        <dbReference type="ARBA" id="ARBA00009776"/>
    </source>
</evidence>
<reference evidence="13" key="1">
    <citation type="submission" date="2020-06" db="EMBL/GenBank/DDBJ databases">
        <title>Complete genome sequence of Candidatus Phytoplasma luffae NCHU2019.</title>
        <authorList>
            <person name="Cho S.-T."/>
            <person name="Tan C.-M."/>
            <person name="Li J.-R."/>
            <person name="Chien Y.-Y."/>
            <person name="Chiu Y.-C."/>
            <person name="Yang J.-Y."/>
            <person name="Kuo C.-H."/>
        </authorList>
    </citation>
    <scope>NUCLEOTIDE SEQUENCE</scope>
    <source>
        <strain evidence="13">NCHU2019</strain>
    </source>
</reference>
<dbReference type="GO" id="GO:0004798">
    <property type="term" value="F:dTMP kinase activity"/>
    <property type="evidence" value="ECO:0007669"/>
    <property type="project" value="UniProtKB-UniRule"/>
</dbReference>
<evidence type="ECO:0000313" key="13">
    <source>
        <dbReference type="EMBL" id="QTX02809.1"/>
    </source>
</evidence>